<evidence type="ECO:0000313" key="1">
    <source>
        <dbReference type="EMBL" id="ANU74402.1"/>
    </source>
</evidence>
<dbReference type="Proteomes" id="UP000092574">
    <property type="component" value="Chromosome"/>
</dbReference>
<proteinExistence type="predicted"/>
<reference evidence="1" key="1">
    <citation type="submission" date="2017-04" db="EMBL/GenBank/DDBJ databases">
        <title>Complete Genome Sequences of Twelve Strains of a Stable Defined Moderately Diverse Mouse Microbiota 2 (sDMDMm2).</title>
        <authorList>
            <person name="Uchimura Y."/>
            <person name="Wyss M."/>
            <person name="Brugiroux S."/>
            <person name="Limenitakis J.P."/>
            <person name="Stecher B."/>
            <person name="McCoy K.D."/>
            <person name="Macpherson A.J."/>
        </authorList>
    </citation>
    <scope>NUCLEOTIDE SEQUENCE</scope>
    <source>
        <strain evidence="1">YL58</strain>
    </source>
</reference>
<gene>
    <name evidence="1" type="ORF">A4V09_00580</name>
</gene>
<evidence type="ECO:0000313" key="2">
    <source>
        <dbReference type="Proteomes" id="UP000092574"/>
    </source>
</evidence>
<dbReference type="EMBL" id="CP015405">
    <property type="protein sequence ID" value="ANU74402.1"/>
    <property type="molecule type" value="Genomic_DNA"/>
</dbReference>
<name>A0A1C7I838_9FIRM</name>
<sequence>MKMENLFNSINIDLSKNIFELNGKRIEHVSELELSCEGDNWFLRITKDEFYTGTRGQKIME</sequence>
<dbReference type="AlphaFoldDB" id="A0A1C7I838"/>
<keyword evidence="2" id="KW-1185">Reference proteome</keyword>
<organism evidence="1 2">
    <name type="scientific">Blautia pseudococcoides</name>
    <dbReference type="NCBI Taxonomy" id="1796616"/>
    <lineage>
        <taxon>Bacteria</taxon>
        <taxon>Bacillati</taxon>
        <taxon>Bacillota</taxon>
        <taxon>Clostridia</taxon>
        <taxon>Lachnospirales</taxon>
        <taxon>Lachnospiraceae</taxon>
        <taxon>Blautia</taxon>
    </lineage>
</organism>
<accession>A0A1C7I838</accession>
<dbReference type="KEGG" id="byl:A4V09_00580"/>
<protein>
    <submittedName>
        <fullName evidence="1">Uncharacterized protein</fullName>
    </submittedName>
</protein>
<dbReference type="STRING" id="1796616.A4V09_00580"/>